<dbReference type="PANTHER" id="PTHR43155:SF2">
    <property type="entry name" value="CYCLIC DI-GMP PHOSPHODIESTERASE PA4108"/>
    <property type="match status" value="1"/>
</dbReference>
<dbReference type="Gene3D" id="1.10.3210.10">
    <property type="entry name" value="Hypothetical protein af1432"/>
    <property type="match status" value="2"/>
</dbReference>
<dbReference type="GO" id="GO:0004115">
    <property type="term" value="F:3',5'-cyclic-AMP phosphodiesterase activity"/>
    <property type="evidence" value="ECO:0007669"/>
    <property type="project" value="InterPro"/>
</dbReference>
<dbReference type="AlphaFoldDB" id="A0AAE7E4K9"/>
<dbReference type="SUPFAM" id="SSF109604">
    <property type="entry name" value="HD-domain/PDEase-like"/>
    <property type="match status" value="1"/>
</dbReference>
<dbReference type="Gene3D" id="3.30.450.40">
    <property type="match status" value="1"/>
</dbReference>
<dbReference type="InterPro" id="IPR000396">
    <property type="entry name" value="Pdiesterase2"/>
</dbReference>
<dbReference type="SMART" id="SM00065">
    <property type="entry name" value="GAF"/>
    <property type="match status" value="1"/>
</dbReference>
<dbReference type="InterPro" id="IPR003607">
    <property type="entry name" value="HD/PDEase_dom"/>
</dbReference>
<dbReference type="EMBL" id="CP053840">
    <property type="protein sequence ID" value="QKF67509.1"/>
    <property type="molecule type" value="Genomic_DNA"/>
</dbReference>
<reference evidence="2 3" key="1">
    <citation type="submission" date="2020-05" db="EMBL/GenBank/DDBJ databases">
        <title>Complete genome sequencing of Campylobacter and Arcobacter type strains.</title>
        <authorList>
            <person name="Miller W.G."/>
            <person name="Yee E."/>
        </authorList>
    </citation>
    <scope>NUCLEOTIDE SEQUENCE [LARGE SCALE GENOMIC DNA]</scope>
    <source>
        <strain evidence="2 3">LMG 26156</strain>
    </source>
</reference>
<organism evidence="2 3">
    <name type="scientific">Arcobacter venerupis</name>
    <dbReference type="NCBI Taxonomy" id="1054033"/>
    <lineage>
        <taxon>Bacteria</taxon>
        <taxon>Pseudomonadati</taxon>
        <taxon>Campylobacterota</taxon>
        <taxon>Epsilonproteobacteria</taxon>
        <taxon>Campylobacterales</taxon>
        <taxon>Arcobacteraceae</taxon>
        <taxon>Arcobacter</taxon>
    </lineage>
</organism>
<dbReference type="KEGG" id="avp:AVENP_1968"/>
<evidence type="ECO:0000259" key="1">
    <source>
        <dbReference type="PROSITE" id="PS51832"/>
    </source>
</evidence>
<dbReference type="PRINTS" id="PR00388">
    <property type="entry name" value="PDIESTERASE2"/>
</dbReference>
<dbReference type="RefSeq" id="WP_128357931.1">
    <property type="nucleotide sequence ID" value="NZ_CP053840.1"/>
</dbReference>
<dbReference type="InterPro" id="IPR029016">
    <property type="entry name" value="GAF-like_dom_sf"/>
</dbReference>
<dbReference type="InterPro" id="IPR001279">
    <property type="entry name" value="Metallo-B-lactamas"/>
</dbReference>
<dbReference type="CDD" id="cd00077">
    <property type="entry name" value="HDc"/>
    <property type="match status" value="1"/>
</dbReference>
<dbReference type="InterPro" id="IPR036866">
    <property type="entry name" value="RibonucZ/Hydroxyglut_hydro"/>
</dbReference>
<dbReference type="InterPro" id="IPR003018">
    <property type="entry name" value="GAF"/>
</dbReference>
<dbReference type="CDD" id="cd07735">
    <property type="entry name" value="class_II_PDE_MBL-fold"/>
    <property type="match status" value="1"/>
</dbReference>
<dbReference type="PANTHER" id="PTHR43155">
    <property type="entry name" value="CYCLIC DI-GMP PHOSPHODIESTERASE PA4108-RELATED"/>
    <property type="match status" value="1"/>
</dbReference>
<dbReference type="Pfam" id="PF23023">
    <property type="entry name" value="Anti-Pycsar_Apyc1"/>
    <property type="match status" value="1"/>
</dbReference>
<dbReference type="Pfam" id="PF13487">
    <property type="entry name" value="HD_5"/>
    <property type="match status" value="1"/>
</dbReference>
<sequence>MNYIKILGASGSKAKNQNTTSFQVFKDIVVDAGNILNALGNEAKEINHIFLTHSHADHIADLPFIIETFFEERTTPLTIYALEETIEILQKHSFNNKIWPDFTKIKLNHNDKFSLIFKPILLNEIIHIHNYSIKAIAANHISGSCGYIIKKDQNKSFVISGDTYLNPILWDEINNDESIKSLILECSFPDKLENLAKITKHLTPSLIKKDLENLKRKDLSIFFYHLKPSYKKELLQDIKKNKLLDYNGKVLNEGDIIHIDTGNIENSLLSEHKFEEIMKINLALTSQHNKEKLFEDILTLTRKLTNADAGSLYIKSKDEKNLEFKVVQNETLNIKIANIKNDSSWPNLPIYLEDGTVNNKMVAIVCANEKRIINIHDVYKTTEYKFEGTKNFDKTTNYRSKSMLVIPLINHENDVIGVLQLINKKRDKEIINFDKLDEKVIISLASQAAMALTNMQLISSLEEFINAFVSTIAKAIDAKSPYTSDHIEKVEKIALLIAKAINDDKTIYKNITYTENDYKQIALAAWIHDIGKISMPEYVLDKATKLEKIYDRIDLIEQRFEIIKKDKEIEYLKKQISIEKFEEDIKLLEDYSSFIKRVNLGGEFMKDEDISKLDEISKLTYKKDNIDFPLINPDEYYNLSIRKGTLTKEEIDIIRNHAQLSLDMISELPFPKKFKNVLNIACNHHEKLNGTGYPRGLSEKDISLEDRIMIFSDIFEALTTSERPYKVAMKLSTVKNIFENMTNKGEIDKDLVQFFFNHNILEQYGKEALKAEQLDLNK</sequence>
<dbReference type="Proteomes" id="UP000503482">
    <property type="component" value="Chromosome"/>
</dbReference>
<proteinExistence type="predicted"/>
<dbReference type="SMART" id="SM00849">
    <property type="entry name" value="Lactamase_B"/>
    <property type="match status" value="1"/>
</dbReference>
<evidence type="ECO:0000313" key="2">
    <source>
        <dbReference type="EMBL" id="QKF67509.1"/>
    </source>
</evidence>
<evidence type="ECO:0000313" key="3">
    <source>
        <dbReference type="Proteomes" id="UP000503482"/>
    </source>
</evidence>
<dbReference type="Gene3D" id="3.60.15.10">
    <property type="entry name" value="Ribonuclease Z/Hydroxyacylglutathione hydrolase-like"/>
    <property type="match status" value="1"/>
</dbReference>
<dbReference type="InterPro" id="IPR037522">
    <property type="entry name" value="HD_GYP_dom"/>
</dbReference>
<dbReference type="SUPFAM" id="SSF56281">
    <property type="entry name" value="Metallo-hydrolase/oxidoreductase"/>
    <property type="match status" value="1"/>
</dbReference>
<keyword evidence="3" id="KW-1185">Reference proteome</keyword>
<dbReference type="Pfam" id="PF01590">
    <property type="entry name" value="GAF"/>
    <property type="match status" value="1"/>
</dbReference>
<feature type="domain" description="HD-GYP" evidence="1">
    <location>
        <begin position="569"/>
        <end position="770"/>
    </location>
</feature>
<gene>
    <name evidence="2" type="ORF">AVENP_1968</name>
</gene>
<dbReference type="PROSITE" id="PS51832">
    <property type="entry name" value="HD_GYP"/>
    <property type="match status" value="2"/>
</dbReference>
<dbReference type="GO" id="GO:0006198">
    <property type="term" value="P:cAMP catabolic process"/>
    <property type="evidence" value="ECO:0007669"/>
    <property type="project" value="InterPro"/>
</dbReference>
<accession>A0AAE7E4K9</accession>
<dbReference type="SMART" id="SM00471">
    <property type="entry name" value="HDc"/>
    <property type="match status" value="1"/>
</dbReference>
<name>A0AAE7E4K9_9BACT</name>
<feature type="domain" description="HD-GYP" evidence="1">
    <location>
        <begin position="461"/>
        <end position="547"/>
    </location>
</feature>
<dbReference type="SUPFAM" id="SSF55781">
    <property type="entry name" value="GAF domain-like"/>
    <property type="match status" value="1"/>
</dbReference>
<protein>
    <submittedName>
        <fullName evidence="2">C-di-GMP phosphodiesterase, class II (HD-GYP, GAF domains)</fullName>
    </submittedName>
</protein>